<proteinExistence type="predicted"/>
<dbReference type="AlphaFoldDB" id="A0A150M4Q9"/>
<evidence type="ECO:0000259" key="1">
    <source>
        <dbReference type="Pfam" id="PF09706"/>
    </source>
</evidence>
<dbReference type="STRING" id="301148.B4135_2082"/>
<sequence>MEKMTVRMGEWFFTQALAGYKKILESYGVKVETVPDGIIVEKRHLELLPEAFFAYYLKQYSVASREERIIRGLHKKWKEGDSSVKSELNGRINDIKKKTEKYFSKTKEGARLIELAEAYRKEKKYSEETDQWIDGLLELLKTEEIDHKLTANFFKAVHLNPYFGQVSFLNVSKNSLSLEEQKETFFKDFVLPVLEEWEFYEALEKGDRDEVLNIVGKSANSLSSLKRPFRKKTLEEMKAYIEREVHKCSFTDFPIALHSFDEGIFVPLALSIGNAINMTWDSNGKELLPLCSLSRLLIFCSQAGATMSQGKSVFVYYGGTFDEIYQTNQFYARIKSENRTFDEIVFDLVREQKLRADYTKNHYMIYEYTSDYQSKRTLLNYMVMTPSLVRLFSDHANLFEKIHHTNKSGIVRLLLQGIDPKHFITEVLRGKVKNSYPSFEVVQMTIIRHLNQIYAKGDFEVDSNLEKRYVWALVKSAEQVKHKIGNDKKTQGIAYRLLNAVRSNDKNTFMDTVMRTYISCDLEIPGILLEALHENKLDFATVGNAWIAGLISKANERNGGEDLNE</sequence>
<dbReference type="EMBL" id="LQYT01000042">
    <property type="protein sequence ID" value="KYD19351.1"/>
    <property type="molecule type" value="Genomic_DNA"/>
</dbReference>
<gene>
    <name evidence="2" type="ORF">B4135_2082</name>
</gene>
<comment type="caution">
    <text evidence="2">The sequence shown here is derived from an EMBL/GenBank/DDBJ whole genome shotgun (WGS) entry which is preliminary data.</text>
</comment>
<name>A0A150M4Q9_9BACI</name>
<dbReference type="PATRIC" id="fig|301148.3.peg.3485"/>
<organism evidence="2 3">
    <name type="scientific">Caldibacillus debilis</name>
    <dbReference type="NCBI Taxonomy" id="301148"/>
    <lineage>
        <taxon>Bacteria</taxon>
        <taxon>Bacillati</taxon>
        <taxon>Bacillota</taxon>
        <taxon>Bacilli</taxon>
        <taxon>Bacillales</taxon>
        <taxon>Bacillaceae</taxon>
        <taxon>Caldibacillus</taxon>
    </lineage>
</organism>
<dbReference type="Pfam" id="PF09706">
    <property type="entry name" value="Cas_CXXC_CXXC"/>
    <property type="match status" value="1"/>
</dbReference>
<evidence type="ECO:0000313" key="2">
    <source>
        <dbReference type="EMBL" id="KYD19351.1"/>
    </source>
</evidence>
<feature type="domain" description="CRISPR-associated protein CXXC-CXXC" evidence="1">
    <location>
        <begin position="257"/>
        <end position="306"/>
    </location>
</feature>
<dbReference type="Proteomes" id="UP000075683">
    <property type="component" value="Unassembled WGS sequence"/>
</dbReference>
<dbReference type="InterPro" id="IPR019121">
    <property type="entry name" value="CRISPR-assoc_CXXC-CXXC_dom"/>
</dbReference>
<reference evidence="2 3" key="1">
    <citation type="submission" date="2016-01" db="EMBL/GenBank/DDBJ databases">
        <title>Draft Genome Sequences of Seven Thermophilic Sporeformers Isolated from Foods.</title>
        <authorList>
            <person name="Berendsen E.M."/>
            <person name="Wells-Bennik M.H."/>
            <person name="Krawcyk A.O."/>
            <person name="De Jong A."/>
            <person name="Holsappel S."/>
            <person name="Eijlander R.T."/>
            <person name="Kuipers O.P."/>
        </authorList>
    </citation>
    <scope>NUCLEOTIDE SEQUENCE [LARGE SCALE GENOMIC DNA]</scope>
    <source>
        <strain evidence="2 3">B4135</strain>
    </source>
</reference>
<dbReference type="RefSeq" id="WP_061568887.1">
    <property type="nucleotide sequence ID" value="NZ_LQYT01000042.1"/>
</dbReference>
<evidence type="ECO:0000313" key="3">
    <source>
        <dbReference type="Proteomes" id="UP000075683"/>
    </source>
</evidence>
<accession>A0A150M4Q9</accession>
<protein>
    <recommendedName>
        <fullName evidence="1">CRISPR-associated protein CXXC-CXXC domain-containing protein</fullName>
    </recommendedName>
</protein>
<dbReference type="OrthoDB" id="5540852at2"/>